<dbReference type="PANTHER" id="PTHR40630">
    <property type="entry name" value="POSSIBLE DNA-BINDING PROTEIN"/>
    <property type="match status" value="1"/>
</dbReference>
<accession>A0A4Y8ZTL2</accession>
<proteinExistence type="predicted"/>
<sequence>MTPDRASIRAAFEAAVNMSAEEIEAWLETEESRAVGQTRPGQSESIGRASARRIAAILRTPDAARDDEDYAHMRKVVGFVRRHRAQEPENMVTSRWRYSLMNWGHDPLR</sequence>
<protein>
    <submittedName>
        <fullName evidence="1">DUF3140 domain-containing protein</fullName>
    </submittedName>
</protein>
<reference evidence="1 2" key="1">
    <citation type="submission" date="2019-03" db="EMBL/GenBank/DDBJ databases">
        <title>Genome sequence of Sphingomonas sp. 17J27-24.</title>
        <authorList>
            <person name="Kim M."/>
            <person name="Maeng S."/>
            <person name="Sathiyaraj S."/>
        </authorList>
    </citation>
    <scope>NUCLEOTIDE SEQUENCE [LARGE SCALE GENOMIC DNA]</scope>
    <source>
        <strain evidence="1 2">17J27-24</strain>
    </source>
</reference>
<evidence type="ECO:0000313" key="1">
    <source>
        <dbReference type="EMBL" id="TFI58827.1"/>
    </source>
</evidence>
<keyword evidence="2" id="KW-1185">Reference proteome</keyword>
<dbReference type="Pfam" id="PF11338">
    <property type="entry name" value="DUF3140"/>
    <property type="match status" value="1"/>
</dbReference>
<dbReference type="EMBL" id="SPDV01000012">
    <property type="protein sequence ID" value="TFI58827.1"/>
    <property type="molecule type" value="Genomic_DNA"/>
</dbReference>
<dbReference type="PANTHER" id="PTHR40630:SF1">
    <property type="entry name" value="DNA-BINDING PROTEIN"/>
    <property type="match status" value="1"/>
</dbReference>
<dbReference type="InterPro" id="IPR021487">
    <property type="entry name" value="DUF3140"/>
</dbReference>
<dbReference type="Proteomes" id="UP000298213">
    <property type="component" value="Unassembled WGS sequence"/>
</dbReference>
<dbReference type="RefSeq" id="WP_135085572.1">
    <property type="nucleotide sequence ID" value="NZ_SPDV01000012.1"/>
</dbReference>
<name>A0A4Y8ZTL2_9SPHN</name>
<evidence type="ECO:0000313" key="2">
    <source>
        <dbReference type="Proteomes" id="UP000298213"/>
    </source>
</evidence>
<dbReference type="AlphaFoldDB" id="A0A4Y8ZTL2"/>
<organism evidence="1 2">
    <name type="scientific">Sphingomonas parva</name>
    <dbReference type="NCBI Taxonomy" id="2555898"/>
    <lineage>
        <taxon>Bacteria</taxon>
        <taxon>Pseudomonadati</taxon>
        <taxon>Pseudomonadota</taxon>
        <taxon>Alphaproteobacteria</taxon>
        <taxon>Sphingomonadales</taxon>
        <taxon>Sphingomonadaceae</taxon>
        <taxon>Sphingomonas</taxon>
    </lineage>
</organism>
<comment type="caution">
    <text evidence="1">The sequence shown here is derived from an EMBL/GenBank/DDBJ whole genome shotgun (WGS) entry which is preliminary data.</text>
</comment>
<gene>
    <name evidence="1" type="ORF">E2493_08175</name>
</gene>
<dbReference type="OrthoDB" id="513524at2"/>